<dbReference type="InterPro" id="IPR011991">
    <property type="entry name" value="ArsR-like_HTH"/>
</dbReference>
<dbReference type="PANTHER" id="PTHR30154">
    <property type="entry name" value="LEUCINE-RESPONSIVE REGULATORY PROTEIN"/>
    <property type="match status" value="1"/>
</dbReference>
<dbReference type="PANTHER" id="PTHR30154:SF34">
    <property type="entry name" value="TRANSCRIPTIONAL REGULATOR AZLB"/>
    <property type="match status" value="1"/>
</dbReference>
<dbReference type="Proteomes" id="UP000469159">
    <property type="component" value="Unassembled WGS sequence"/>
</dbReference>
<evidence type="ECO:0000259" key="4">
    <source>
        <dbReference type="PROSITE" id="PS50956"/>
    </source>
</evidence>
<dbReference type="InterPro" id="IPR019885">
    <property type="entry name" value="Tscrpt_reg_HTH_AsnC-type_CS"/>
</dbReference>
<dbReference type="Pfam" id="PF01037">
    <property type="entry name" value="AsnC_trans_reg"/>
    <property type="match status" value="1"/>
</dbReference>
<dbReference type="AlphaFoldDB" id="A0A6I4UUZ4"/>
<dbReference type="RefSeq" id="WP_160747465.1">
    <property type="nucleotide sequence ID" value="NZ_WTYK01000009.1"/>
</dbReference>
<dbReference type="SMART" id="SM00344">
    <property type="entry name" value="HTH_ASNC"/>
    <property type="match status" value="1"/>
</dbReference>
<dbReference type="InterPro" id="IPR000485">
    <property type="entry name" value="AsnC-type_HTH_dom"/>
</dbReference>
<evidence type="ECO:0000313" key="6">
    <source>
        <dbReference type="Proteomes" id="UP000469159"/>
    </source>
</evidence>
<dbReference type="InterPro" id="IPR011008">
    <property type="entry name" value="Dimeric_a/b-barrel"/>
</dbReference>
<dbReference type="InterPro" id="IPR036390">
    <property type="entry name" value="WH_DNA-bd_sf"/>
</dbReference>
<sequence length="155" mass="17775">MKMARLDELDRKIVRILQKRGDISQAELAEKVGTSTASCWRRLKSLEQRGVLGPVVRLVDPKAIGRTMTVLSQIRLKSQDSGARERFQQFVMSQEEVTQCFSVSGEWDYQLQFVVEDMEEFENLLMQRFLNNPDVSASSSLFVLRCIKQTTALKV</sequence>
<dbReference type="CDD" id="cd00090">
    <property type="entry name" value="HTH_ARSR"/>
    <property type="match status" value="1"/>
</dbReference>
<accession>A0A6I4UUZ4</accession>
<dbReference type="GO" id="GO:0043565">
    <property type="term" value="F:sequence-specific DNA binding"/>
    <property type="evidence" value="ECO:0007669"/>
    <property type="project" value="InterPro"/>
</dbReference>
<dbReference type="GO" id="GO:0043200">
    <property type="term" value="P:response to amino acid"/>
    <property type="evidence" value="ECO:0007669"/>
    <property type="project" value="TreeGrafter"/>
</dbReference>
<keyword evidence="1" id="KW-0805">Transcription regulation</keyword>
<dbReference type="InterPro" id="IPR019887">
    <property type="entry name" value="Tscrpt_reg_AsnC/Lrp_C"/>
</dbReference>
<evidence type="ECO:0000256" key="2">
    <source>
        <dbReference type="ARBA" id="ARBA00023125"/>
    </source>
</evidence>
<dbReference type="InterPro" id="IPR036388">
    <property type="entry name" value="WH-like_DNA-bd_sf"/>
</dbReference>
<evidence type="ECO:0000256" key="3">
    <source>
        <dbReference type="ARBA" id="ARBA00023163"/>
    </source>
</evidence>
<evidence type="ECO:0000256" key="1">
    <source>
        <dbReference type="ARBA" id="ARBA00023015"/>
    </source>
</evidence>
<reference evidence="5 6" key="1">
    <citation type="submission" date="2019-12" db="EMBL/GenBank/DDBJ databases">
        <title>Genomic-based taxomic classification of the family Erythrobacteraceae.</title>
        <authorList>
            <person name="Xu L."/>
        </authorList>
    </citation>
    <scope>NUCLEOTIDE SEQUENCE [LARGE SCALE GENOMIC DNA]</scope>
    <source>
        <strain evidence="5 6">MCCC 1K02066</strain>
    </source>
</reference>
<dbReference type="SUPFAM" id="SSF54909">
    <property type="entry name" value="Dimeric alpha+beta barrel"/>
    <property type="match status" value="1"/>
</dbReference>
<dbReference type="InterPro" id="IPR019888">
    <property type="entry name" value="Tscrpt_reg_AsnC-like"/>
</dbReference>
<dbReference type="GO" id="GO:0006355">
    <property type="term" value="P:regulation of DNA-templated transcription"/>
    <property type="evidence" value="ECO:0007669"/>
    <property type="project" value="UniProtKB-ARBA"/>
</dbReference>
<dbReference type="Pfam" id="PF13412">
    <property type="entry name" value="HTH_24"/>
    <property type="match status" value="1"/>
</dbReference>
<dbReference type="OrthoDB" id="9812082at2"/>
<evidence type="ECO:0000313" key="5">
    <source>
        <dbReference type="EMBL" id="MXP42601.1"/>
    </source>
</evidence>
<keyword evidence="2" id="KW-0238">DNA-binding</keyword>
<gene>
    <name evidence="5" type="ORF">GRI75_13225</name>
</gene>
<dbReference type="Gene3D" id="1.10.10.10">
    <property type="entry name" value="Winged helix-like DNA-binding domain superfamily/Winged helix DNA-binding domain"/>
    <property type="match status" value="1"/>
</dbReference>
<keyword evidence="6" id="KW-1185">Reference proteome</keyword>
<organism evidence="5 6">
    <name type="scientific">Croceibacterium soli</name>
    <dbReference type="NCBI Taxonomy" id="1739690"/>
    <lineage>
        <taxon>Bacteria</taxon>
        <taxon>Pseudomonadati</taxon>
        <taxon>Pseudomonadota</taxon>
        <taxon>Alphaproteobacteria</taxon>
        <taxon>Sphingomonadales</taxon>
        <taxon>Erythrobacteraceae</taxon>
        <taxon>Croceibacterium</taxon>
    </lineage>
</organism>
<dbReference type="Gene3D" id="3.30.70.920">
    <property type="match status" value="1"/>
</dbReference>
<dbReference type="PRINTS" id="PR00033">
    <property type="entry name" value="HTHASNC"/>
</dbReference>
<dbReference type="GO" id="GO:0005829">
    <property type="term" value="C:cytosol"/>
    <property type="evidence" value="ECO:0007669"/>
    <property type="project" value="TreeGrafter"/>
</dbReference>
<dbReference type="SUPFAM" id="SSF46785">
    <property type="entry name" value="Winged helix' DNA-binding domain"/>
    <property type="match status" value="1"/>
</dbReference>
<dbReference type="PROSITE" id="PS00519">
    <property type="entry name" value="HTH_ASNC_1"/>
    <property type="match status" value="1"/>
</dbReference>
<name>A0A6I4UUZ4_9SPHN</name>
<feature type="domain" description="HTH asnC-type" evidence="4">
    <location>
        <begin position="6"/>
        <end position="67"/>
    </location>
</feature>
<dbReference type="EMBL" id="WTYK01000009">
    <property type="protein sequence ID" value="MXP42601.1"/>
    <property type="molecule type" value="Genomic_DNA"/>
</dbReference>
<protein>
    <submittedName>
        <fullName evidence="5">Winged helix-turn-helix transcriptional regulator</fullName>
    </submittedName>
</protein>
<dbReference type="PROSITE" id="PS50956">
    <property type="entry name" value="HTH_ASNC_2"/>
    <property type="match status" value="1"/>
</dbReference>
<keyword evidence="3" id="KW-0804">Transcription</keyword>
<comment type="caution">
    <text evidence="5">The sequence shown here is derived from an EMBL/GenBank/DDBJ whole genome shotgun (WGS) entry which is preliminary data.</text>
</comment>
<proteinExistence type="predicted"/>